<gene>
    <name evidence="2" type="ORF">LCGC14_3093020</name>
</gene>
<evidence type="ECO:0000313" key="2">
    <source>
        <dbReference type="EMBL" id="KKK53615.1"/>
    </source>
</evidence>
<comment type="caution">
    <text evidence="2">The sequence shown here is derived from an EMBL/GenBank/DDBJ whole genome shotgun (WGS) entry which is preliminary data.</text>
</comment>
<reference evidence="2" key="1">
    <citation type="journal article" date="2015" name="Nature">
        <title>Complex archaea that bridge the gap between prokaryotes and eukaryotes.</title>
        <authorList>
            <person name="Spang A."/>
            <person name="Saw J.H."/>
            <person name="Jorgensen S.L."/>
            <person name="Zaremba-Niedzwiedzka K."/>
            <person name="Martijn J."/>
            <person name="Lind A.E."/>
            <person name="van Eijk R."/>
            <person name="Schleper C."/>
            <person name="Guy L."/>
            <person name="Ettema T.J."/>
        </authorList>
    </citation>
    <scope>NUCLEOTIDE SEQUENCE</scope>
</reference>
<keyword evidence="1" id="KW-0175">Coiled coil</keyword>
<sequence length="136" mass="16004">MEKQPEVRREVRFDDRRKELHVTATEEKPFKDGEEVLGSGTFETRATYNEEGIKRLYKDAQRDRTNAEQAIKRCKDLAGEKPTDEELKELEEHNKKQKRLREVGDYNKNKLDLEVNEEKLKQIVKSINQIKDSVGT</sequence>
<dbReference type="EMBL" id="LAZR01066413">
    <property type="protein sequence ID" value="KKK53615.1"/>
    <property type="molecule type" value="Genomic_DNA"/>
</dbReference>
<evidence type="ECO:0000256" key="1">
    <source>
        <dbReference type="SAM" id="Coils"/>
    </source>
</evidence>
<name>A0A0F8WYS7_9ZZZZ</name>
<feature type="non-terminal residue" evidence="2">
    <location>
        <position position="136"/>
    </location>
</feature>
<feature type="coiled-coil region" evidence="1">
    <location>
        <begin position="57"/>
        <end position="103"/>
    </location>
</feature>
<protein>
    <submittedName>
        <fullName evidence="2">Uncharacterized protein</fullName>
    </submittedName>
</protein>
<proteinExistence type="predicted"/>
<accession>A0A0F8WYS7</accession>
<dbReference type="AlphaFoldDB" id="A0A0F8WYS7"/>
<organism evidence="2">
    <name type="scientific">marine sediment metagenome</name>
    <dbReference type="NCBI Taxonomy" id="412755"/>
    <lineage>
        <taxon>unclassified sequences</taxon>
        <taxon>metagenomes</taxon>
        <taxon>ecological metagenomes</taxon>
    </lineage>
</organism>